<dbReference type="PANTHER" id="PTHR43861:SF5">
    <property type="entry name" value="BLL5978 PROTEIN"/>
    <property type="match status" value="1"/>
</dbReference>
<gene>
    <name evidence="3" type="ORF">CU669_00320</name>
</gene>
<keyword evidence="3" id="KW-0489">Methyltransferase</keyword>
<dbReference type="AlphaFoldDB" id="A0A364P2K6"/>
<keyword evidence="3" id="KW-0808">Transferase</keyword>
<dbReference type="InterPro" id="IPR029063">
    <property type="entry name" value="SAM-dependent_MTases_sf"/>
</dbReference>
<keyword evidence="4" id="KW-1185">Reference proteome</keyword>
<dbReference type="Gene3D" id="3.40.50.720">
    <property type="entry name" value="NAD(P)-binding Rossmann-like Domain"/>
    <property type="match status" value="1"/>
</dbReference>
<organism evidence="3 4">
    <name type="scientific">Paramagnetospirillum kuznetsovii</name>
    <dbReference type="NCBI Taxonomy" id="2053833"/>
    <lineage>
        <taxon>Bacteria</taxon>
        <taxon>Pseudomonadati</taxon>
        <taxon>Pseudomonadota</taxon>
        <taxon>Alphaproteobacteria</taxon>
        <taxon>Rhodospirillales</taxon>
        <taxon>Magnetospirillaceae</taxon>
        <taxon>Paramagnetospirillum</taxon>
    </lineage>
</organism>
<dbReference type="SUPFAM" id="SSF53335">
    <property type="entry name" value="S-adenosyl-L-methionine-dependent methyltransferases"/>
    <property type="match status" value="1"/>
</dbReference>
<name>A0A364P2K6_9PROT</name>
<dbReference type="Pfam" id="PF08484">
    <property type="entry name" value="Methyltransf_14"/>
    <property type="match status" value="1"/>
</dbReference>
<dbReference type="InterPro" id="IPR013691">
    <property type="entry name" value="MeTrfase_14"/>
</dbReference>
<feature type="domain" description="C-methyltransferase" evidence="2">
    <location>
        <begin position="291"/>
        <end position="403"/>
    </location>
</feature>
<dbReference type="RefSeq" id="WP_112141819.1">
    <property type="nucleotide sequence ID" value="NZ_PGTO01000001.1"/>
</dbReference>
<dbReference type="Gene3D" id="3.40.50.150">
    <property type="entry name" value="Vaccinia Virus protein VP39"/>
    <property type="match status" value="1"/>
</dbReference>
<dbReference type="Proteomes" id="UP000251075">
    <property type="component" value="Unassembled WGS sequence"/>
</dbReference>
<evidence type="ECO:0000259" key="2">
    <source>
        <dbReference type="Pfam" id="PF08484"/>
    </source>
</evidence>
<dbReference type="Pfam" id="PF08421">
    <property type="entry name" value="Methyltransf_13"/>
    <property type="match status" value="1"/>
</dbReference>
<dbReference type="InterPro" id="IPR038576">
    <property type="entry name" value="Methyltransf_Zn-bd_dom_put_sf"/>
</dbReference>
<dbReference type="PANTHER" id="PTHR43861">
    <property type="entry name" value="TRANS-ACONITATE 2-METHYLTRANSFERASE-RELATED"/>
    <property type="match status" value="1"/>
</dbReference>
<dbReference type="Gene3D" id="6.20.50.110">
    <property type="entry name" value="Methyltransferase, zinc-binding domain"/>
    <property type="match status" value="1"/>
</dbReference>
<dbReference type="CDD" id="cd02440">
    <property type="entry name" value="AdoMet_MTases"/>
    <property type="match status" value="1"/>
</dbReference>
<dbReference type="GO" id="GO:0008168">
    <property type="term" value="F:methyltransferase activity"/>
    <property type="evidence" value="ECO:0007669"/>
    <property type="project" value="UniProtKB-KW"/>
</dbReference>
<dbReference type="Pfam" id="PF13489">
    <property type="entry name" value="Methyltransf_23"/>
    <property type="match status" value="1"/>
</dbReference>
<evidence type="ECO:0000313" key="4">
    <source>
        <dbReference type="Proteomes" id="UP000251075"/>
    </source>
</evidence>
<evidence type="ECO:0000259" key="1">
    <source>
        <dbReference type="Pfam" id="PF08421"/>
    </source>
</evidence>
<proteinExistence type="predicted"/>
<reference evidence="3 4" key="1">
    <citation type="submission" date="2017-11" db="EMBL/GenBank/DDBJ databases">
        <title>Draft genome sequence of magnetotactic bacterium Magnetospirillum kuznetsovii LBB-42.</title>
        <authorList>
            <person name="Grouzdev D.S."/>
            <person name="Rysina M.S."/>
            <person name="Baslerov R.V."/>
            <person name="Koziaeva V."/>
        </authorList>
    </citation>
    <scope>NUCLEOTIDE SEQUENCE [LARGE SCALE GENOMIC DNA]</scope>
    <source>
        <strain evidence="3 4">LBB-42</strain>
    </source>
</reference>
<dbReference type="EMBL" id="PGTO01000001">
    <property type="protein sequence ID" value="RAU23588.1"/>
    <property type="molecule type" value="Genomic_DNA"/>
</dbReference>
<accession>A0A364P2K6</accession>
<evidence type="ECO:0000313" key="3">
    <source>
        <dbReference type="EMBL" id="RAU23588.1"/>
    </source>
</evidence>
<dbReference type="OrthoDB" id="9815644at2"/>
<protein>
    <submittedName>
        <fullName evidence="3">Methyltransferase type 11</fullName>
    </submittedName>
</protein>
<comment type="caution">
    <text evidence="3">The sequence shown here is derived from an EMBL/GenBank/DDBJ whole genome shotgun (WGS) entry which is preliminary data.</text>
</comment>
<feature type="domain" description="Methyltransferase putative zinc binding" evidence="1">
    <location>
        <begin position="12"/>
        <end position="72"/>
    </location>
</feature>
<dbReference type="InterPro" id="IPR013630">
    <property type="entry name" value="Methyltransf_Zn-bd_dom_put"/>
</dbReference>
<sequence length="409" mass="44549">MSGFGVTWRTTCRHCGGTDLIPYLTLPSLPMTDGFLKSADQPDLFSHPIAVHLCRGCGLSQIRHEVQVAEYYSDYNYSAASSGFASRFMADLAETVWRRYDLKAGDSIIEIGSGDGAQLACFRDLGATVLGFEPSEALCATSRRIGVPVVTGLYQAGSEALIPAPMRPVKAALLTYTFDHLPEPRLFAQSVAPALDPDCGLLILEVHDLEKIFARREFCLFEHEHTIYPTAATLQRILADCGLLVVEIGVLPEERRRGNSLLVVATPKTSRFAPRALAPLPPGPCSDEESCLAFGRSVEDSIRRLGQWTAERRKAGKRLAGYGAGGRGVMTLAAFAKPGDFAYVCDRNTAFHGWFTPGAKVPVVPPEHVFADPVDEILVFSFGYMDEIRADLEAFTAKGGRLTSMLDIL</sequence>
<dbReference type="GO" id="GO:0032259">
    <property type="term" value="P:methylation"/>
    <property type="evidence" value="ECO:0007669"/>
    <property type="project" value="UniProtKB-KW"/>
</dbReference>